<keyword evidence="4" id="KW-0788">Thiol protease</keyword>
<evidence type="ECO:0000256" key="2">
    <source>
        <dbReference type="ARBA" id="ARBA00022670"/>
    </source>
</evidence>
<proteinExistence type="inferred from homology"/>
<dbReference type="InterPro" id="IPR038765">
    <property type="entry name" value="Papain-like_cys_pep_sf"/>
</dbReference>
<dbReference type="AlphaFoldDB" id="A0A810PYX6"/>
<organism evidence="6 7">
    <name type="scientific">Vescimonas fastidiosa</name>
    <dbReference type="NCBI Taxonomy" id="2714353"/>
    <lineage>
        <taxon>Bacteria</taxon>
        <taxon>Bacillati</taxon>
        <taxon>Bacillota</taxon>
        <taxon>Clostridia</taxon>
        <taxon>Eubacteriales</taxon>
        <taxon>Oscillospiraceae</taxon>
        <taxon>Vescimonas</taxon>
    </lineage>
</organism>
<dbReference type="Gene3D" id="3.90.1720.10">
    <property type="entry name" value="endopeptidase domain like (from Nostoc punctiforme)"/>
    <property type="match status" value="1"/>
</dbReference>
<dbReference type="PANTHER" id="PTHR47053:SF5">
    <property type="entry name" value="BIFUNCTIONAL MURAMIDASE_DL-ENDOPEPTIDASE CWLT"/>
    <property type="match status" value="1"/>
</dbReference>
<keyword evidence="2" id="KW-0645">Protease</keyword>
<evidence type="ECO:0000259" key="5">
    <source>
        <dbReference type="PROSITE" id="PS51935"/>
    </source>
</evidence>
<feature type="domain" description="NlpC/P60" evidence="5">
    <location>
        <begin position="18"/>
        <end position="141"/>
    </location>
</feature>
<dbReference type="Proteomes" id="UP000681343">
    <property type="component" value="Plasmid pMM35_01"/>
</dbReference>
<reference evidence="6" key="1">
    <citation type="submission" date="2020-09" db="EMBL/GenBank/DDBJ databases">
        <title>New species isolated from human feces.</title>
        <authorList>
            <person name="Kitahara M."/>
            <person name="Shigeno Y."/>
            <person name="Shime M."/>
            <person name="Matsumoto Y."/>
            <person name="Nakamura S."/>
            <person name="Motooka D."/>
            <person name="Fukuoka S."/>
            <person name="Nishikawa H."/>
            <person name="Benno Y."/>
        </authorList>
    </citation>
    <scope>NUCLEOTIDE SEQUENCE</scope>
    <source>
        <strain evidence="6">MM35</strain>
        <plasmid evidence="6">pMM35_01</plasmid>
    </source>
</reference>
<sequence>MFYVEVVNQYLAVPQVSGELAQKVMNEALKYQGWKYVYGGSNPNTSFDCSGLTQWCYGKAGISLPRTAQAQYDATQHLPLSQAKAGDLVFFHSTYNAGSYVTHVGILVSPTQMYHAGDPIGYADLSSSYWQQHLIGAGRVKQ</sequence>
<evidence type="ECO:0000256" key="4">
    <source>
        <dbReference type="ARBA" id="ARBA00022807"/>
    </source>
</evidence>
<accession>A0A810PYX6</accession>
<dbReference type="InterPro" id="IPR051202">
    <property type="entry name" value="Peptidase_C40"/>
</dbReference>
<dbReference type="PANTHER" id="PTHR47053">
    <property type="entry name" value="MUREIN DD-ENDOPEPTIDASE MEPH-RELATED"/>
    <property type="match status" value="1"/>
</dbReference>
<dbReference type="KEGG" id="vfa:MM35RIKEN_14540"/>
<keyword evidence="3" id="KW-0378">Hydrolase</keyword>
<dbReference type="PROSITE" id="PS51935">
    <property type="entry name" value="NLPC_P60"/>
    <property type="match status" value="1"/>
</dbReference>
<dbReference type="SUPFAM" id="SSF54001">
    <property type="entry name" value="Cysteine proteinases"/>
    <property type="match status" value="1"/>
</dbReference>
<dbReference type="GO" id="GO:0006508">
    <property type="term" value="P:proteolysis"/>
    <property type="evidence" value="ECO:0007669"/>
    <property type="project" value="UniProtKB-KW"/>
</dbReference>
<geneLocation type="plasmid" evidence="6 7">
    <name>pMM35_01</name>
</geneLocation>
<gene>
    <name evidence="6" type="ORF">MM35RIKEN_14540</name>
</gene>
<dbReference type="GO" id="GO:0008234">
    <property type="term" value="F:cysteine-type peptidase activity"/>
    <property type="evidence" value="ECO:0007669"/>
    <property type="project" value="UniProtKB-KW"/>
</dbReference>
<evidence type="ECO:0000313" key="7">
    <source>
        <dbReference type="Proteomes" id="UP000681343"/>
    </source>
</evidence>
<dbReference type="EMBL" id="AP023416">
    <property type="protein sequence ID" value="BCK79262.1"/>
    <property type="molecule type" value="Genomic_DNA"/>
</dbReference>
<dbReference type="InterPro" id="IPR000064">
    <property type="entry name" value="NLP_P60_dom"/>
</dbReference>
<evidence type="ECO:0000256" key="3">
    <source>
        <dbReference type="ARBA" id="ARBA00022801"/>
    </source>
</evidence>
<protein>
    <recommendedName>
        <fullName evidence="5">NlpC/P60 domain-containing protein</fullName>
    </recommendedName>
</protein>
<keyword evidence="6" id="KW-0614">Plasmid</keyword>
<name>A0A810PYX6_9FIRM</name>
<evidence type="ECO:0000256" key="1">
    <source>
        <dbReference type="ARBA" id="ARBA00007074"/>
    </source>
</evidence>
<dbReference type="Pfam" id="PF00877">
    <property type="entry name" value="NLPC_P60"/>
    <property type="match status" value="1"/>
</dbReference>
<keyword evidence="7" id="KW-1185">Reference proteome</keyword>
<comment type="similarity">
    <text evidence="1">Belongs to the peptidase C40 family.</text>
</comment>
<evidence type="ECO:0000313" key="6">
    <source>
        <dbReference type="EMBL" id="BCK79262.1"/>
    </source>
</evidence>